<protein>
    <recommendedName>
        <fullName evidence="8">DoxX family protein</fullName>
    </recommendedName>
</protein>
<gene>
    <name evidence="6" type="ORF">Pen02_56250</name>
</gene>
<sequence>MDIALWIIAAVLATVFLGSGMTKLAQSRQKLAAAGLTWVDDYSEGAIKAIGVLEILAAVGLILPAALDVAPVLVPLAAVGLVVLMGGAIVTHVRRRETQGIVVGGVLFVLALVVVWGRFGPESFTG</sequence>
<evidence type="ECO:0000256" key="5">
    <source>
        <dbReference type="SAM" id="Phobius"/>
    </source>
</evidence>
<dbReference type="EMBL" id="BONW01000028">
    <property type="protein sequence ID" value="GIG90689.1"/>
    <property type="molecule type" value="Genomic_DNA"/>
</dbReference>
<accession>A0ABQ4E7K6</accession>
<comment type="subcellular location">
    <subcellularLocation>
        <location evidence="1">Membrane</location>
        <topology evidence="1">Multi-pass membrane protein</topology>
    </subcellularLocation>
</comment>
<evidence type="ECO:0000256" key="2">
    <source>
        <dbReference type="ARBA" id="ARBA00022692"/>
    </source>
</evidence>
<organism evidence="6 7">
    <name type="scientific">Plantactinospora endophytica</name>
    <dbReference type="NCBI Taxonomy" id="673535"/>
    <lineage>
        <taxon>Bacteria</taxon>
        <taxon>Bacillati</taxon>
        <taxon>Actinomycetota</taxon>
        <taxon>Actinomycetes</taxon>
        <taxon>Micromonosporales</taxon>
        <taxon>Micromonosporaceae</taxon>
        <taxon>Plantactinospora</taxon>
    </lineage>
</organism>
<feature type="transmembrane region" description="Helical" evidence="5">
    <location>
        <begin position="73"/>
        <end position="93"/>
    </location>
</feature>
<comment type="caution">
    <text evidence="6">The sequence shown here is derived from an EMBL/GenBank/DDBJ whole genome shotgun (WGS) entry which is preliminary data.</text>
</comment>
<feature type="transmembrane region" description="Helical" evidence="5">
    <location>
        <begin position="46"/>
        <end position="67"/>
    </location>
</feature>
<dbReference type="InterPro" id="IPR032808">
    <property type="entry name" value="DoxX"/>
</dbReference>
<evidence type="ECO:0000256" key="4">
    <source>
        <dbReference type="ARBA" id="ARBA00023136"/>
    </source>
</evidence>
<evidence type="ECO:0000313" key="7">
    <source>
        <dbReference type="Proteomes" id="UP000646749"/>
    </source>
</evidence>
<feature type="transmembrane region" description="Helical" evidence="5">
    <location>
        <begin position="6"/>
        <end position="25"/>
    </location>
</feature>
<keyword evidence="4 5" id="KW-0472">Membrane</keyword>
<evidence type="ECO:0008006" key="8">
    <source>
        <dbReference type="Google" id="ProtNLM"/>
    </source>
</evidence>
<reference evidence="6 7" key="1">
    <citation type="submission" date="2021-01" db="EMBL/GenBank/DDBJ databases">
        <title>Whole genome shotgun sequence of Plantactinospora endophytica NBRC 110450.</title>
        <authorList>
            <person name="Komaki H."/>
            <person name="Tamura T."/>
        </authorList>
    </citation>
    <scope>NUCLEOTIDE SEQUENCE [LARGE SCALE GENOMIC DNA]</scope>
    <source>
        <strain evidence="6 7">NBRC 110450</strain>
    </source>
</reference>
<keyword evidence="2 5" id="KW-0812">Transmembrane</keyword>
<dbReference type="RefSeq" id="WP_203869081.1">
    <property type="nucleotide sequence ID" value="NZ_BONW01000028.1"/>
</dbReference>
<evidence type="ECO:0000256" key="1">
    <source>
        <dbReference type="ARBA" id="ARBA00004141"/>
    </source>
</evidence>
<feature type="transmembrane region" description="Helical" evidence="5">
    <location>
        <begin position="100"/>
        <end position="119"/>
    </location>
</feature>
<evidence type="ECO:0000313" key="6">
    <source>
        <dbReference type="EMBL" id="GIG90689.1"/>
    </source>
</evidence>
<dbReference type="Proteomes" id="UP000646749">
    <property type="component" value="Unassembled WGS sequence"/>
</dbReference>
<name>A0ABQ4E7K6_9ACTN</name>
<keyword evidence="3 5" id="KW-1133">Transmembrane helix</keyword>
<proteinExistence type="predicted"/>
<keyword evidence="7" id="KW-1185">Reference proteome</keyword>
<evidence type="ECO:0000256" key="3">
    <source>
        <dbReference type="ARBA" id="ARBA00022989"/>
    </source>
</evidence>
<dbReference type="Pfam" id="PF13564">
    <property type="entry name" value="DoxX_2"/>
    <property type="match status" value="1"/>
</dbReference>